<gene>
    <name evidence="3" type="ORF">IAD32_06305</name>
</gene>
<sequence length="180" mass="19660">MREYFVMALSFFKILGKKIRHKGAFEAAYIQRLGPGVAFLTQRGAHVSLGYNTCISRHGTVFVGKSGSLTLGNRVYFNVNAYISCQNRVTIGTGCIFGPNVTVIDNNHTFSREKGVCTNVHNCGEIYIGENCWIGANAVILRNTKIGKNCVIGAGCVVRGAIPDGSIVTQDRTLRVREIQ</sequence>
<evidence type="ECO:0000256" key="1">
    <source>
        <dbReference type="ARBA" id="ARBA00007274"/>
    </source>
</evidence>
<dbReference type="Proteomes" id="UP000886787">
    <property type="component" value="Unassembled WGS sequence"/>
</dbReference>
<evidence type="ECO:0000256" key="2">
    <source>
        <dbReference type="ARBA" id="ARBA00022679"/>
    </source>
</evidence>
<dbReference type="Gene3D" id="2.160.10.10">
    <property type="entry name" value="Hexapeptide repeat proteins"/>
    <property type="match status" value="1"/>
</dbReference>
<dbReference type="Pfam" id="PF00132">
    <property type="entry name" value="Hexapep"/>
    <property type="match status" value="1"/>
</dbReference>
<comment type="similarity">
    <text evidence="1">Belongs to the transferase hexapeptide repeat family.</text>
</comment>
<dbReference type="PANTHER" id="PTHR23416:SF23">
    <property type="entry name" value="ACETYLTRANSFERASE C18B11.09C-RELATED"/>
    <property type="match status" value="1"/>
</dbReference>
<protein>
    <submittedName>
        <fullName evidence="3">Acyltransferase</fullName>
    </submittedName>
</protein>
<accession>A0A9D0ZK92</accession>
<dbReference type="CDD" id="cd04647">
    <property type="entry name" value="LbH_MAT_like"/>
    <property type="match status" value="1"/>
</dbReference>
<dbReference type="InterPro" id="IPR011004">
    <property type="entry name" value="Trimer_LpxA-like_sf"/>
</dbReference>
<comment type="caution">
    <text evidence="3">The sequence shown here is derived from an EMBL/GenBank/DDBJ whole genome shotgun (WGS) entry which is preliminary data.</text>
</comment>
<organism evidence="3 4">
    <name type="scientific">Candidatus Scatavimonas merdigallinarum</name>
    <dbReference type="NCBI Taxonomy" id="2840914"/>
    <lineage>
        <taxon>Bacteria</taxon>
        <taxon>Bacillati</taxon>
        <taxon>Bacillota</taxon>
        <taxon>Clostridia</taxon>
        <taxon>Eubacteriales</taxon>
        <taxon>Oscillospiraceae</taxon>
        <taxon>Oscillospiraceae incertae sedis</taxon>
        <taxon>Candidatus Scatavimonas</taxon>
    </lineage>
</organism>
<dbReference type="SUPFAM" id="SSF51161">
    <property type="entry name" value="Trimeric LpxA-like enzymes"/>
    <property type="match status" value="1"/>
</dbReference>
<keyword evidence="2" id="KW-0808">Transferase</keyword>
<dbReference type="InterPro" id="IPR001451">
    <property type="entry name" value="Hexapep"/>
</dbReference>
<reference evidence="3" key="1">
    <citation type="submission" date="2020-10" db="EMBL/GenBank/DDBJ databases">
        <authorList>
            <person name="Gilroy R."/>
        </authorList>
    </citation>
    <scope>NUCLEOTIDE SEQUENCE</scope>
    <source>
        <strain evidence="3">ChiSjej1B19-3389</strain>
    </source>
</reference>
<dbReference type="InterPro" id="IPR051159">
    <property type="entry name" value="Hexapeptide_acetyltransf"/>
</dbReference>
<reference evidence="3" key="2">
    <citation type="journal article" date="2021" name="PeerJ">
        <title>Extensive microbial diversity within the chicken gut microbiome revealed by metagenomics and culture.</title>
        <authorList>
            <person name="Gilroy R."/>
            <person name="Ravi A."/>
            <person name="Getino M."/>
            <person name="Pursley I."/>
            <person name="Horton D.L."/>
            <person name="Alikhan N.F."/>
            <person name="Baker D."/>
            <person name="Gharbi K."/>
            <person name="Hall N."/>
            <person name="Watson M."/>
            <person name="Adriaenssens E.M."/>
            <person name="Foster-Nyarko E."/>
            <person name="Jarju S."/>
            <person name="Secka A."/>
            <person name="Antonio M."/>
            <person name="Oren A."/>
            <person name="Chaudhuri R.R."/>
            <person name="La Ragione R."/>
            <person name="Hildebrand F."/>
            <person name="Pallen M.J."/>
        </authorList>
    </citation>
    <scope>NUCLEOTIDE SEQUENCE</scope>
    <source>
        <strain evidence="3">ChiSjej1B19-3389</strain>
    </source>
</reference>
<dbReference type="GO" id="GO:0005829">
    <property type="term" value="C:cytosol"/>
    <property type="evidence" value="ECO:0007669"/>
    <property type="project" value="TreeGrafter"/>
</dbReference>
<proteinExistence type="inferred from homology"/>
<dbReference type="PANTHER" id="PTHR23416">
    <property type="entry name" value="SIALIC ACID SYNTHASE-RELATED"/>
    <property type="match status" value="1"/>
</dbReference>
<dbReference type="AlphaFoldDB" id="A0A9D0ZK92"/>
<dbReference type="EMBL" id="DVFW01000028">
    <property type="protein sequence ID" value="HIQ80879.1"/>
    <property type="molecule type" value="Genomic_DNA"/>
</dbReference>
<dbReference type="GO" id="GO:0008374">
    <property type="term" value="F:O-acyltransferase activity"/>
    <property type="evidence" value="ECO:0007669"/>
    <property type="project" value="TreeGrafter"/>
</dbReference>
<evidence type="ECO:0000313" key="4">
    <source>
        <dbReference type="Proteomes" id="UP000886787"/>
    </source>
</evidence>
<evidence type="ECO:0000313" key="3">
    <source>
        <dbReference type="EMBL" id="HIQ80879.1"/>
    </source>
</evidence>
<keyword evidence="3" id="KW-0012">Acyltransferase</keyword>
<name>A0A9D0ZK92_9FIRM</name>